<name>A0A6G8QE26_9ACTN</name>
<protein>
    <submittedName>
        <fullName evidence="7">DUF4870 domain-containing protein</fullName>
    </submittedName>
</protein>
<comment type="subcellular location">
    <subcellularLocation>
        <location evidence="1">Membrane</location>
        <topology evidence="1">Multi-pass membrane protein</topology>
    </subcellularLocation>
</comment>
<keyword evidence="2 6" id="KW-0812">Transmembrane</keyword>
<dbReference type="Pfam" id="PF09685">
    <property type="entry name" value="MamF_MmsF"/>
    <property type="match status" value="1"/>
</dbReference>
<keyword evidence="4 6" id="KW-0472">Membrane</keyword>
<dbReference type="AlphaFoldDB" id="A0A6G8QE26"/>
<feature type="transmembrane region" description="Helical" evidence="6">
    <location>
        <begin position="97"/>
        <end position="119"/>
    </location>
</feature>
<dbReference type="InterPro" id="IPR019109">
    <property type="entry name" value="MamF_MmsF"/>
</dbReference>
<dbReference type="EMBL" id="CP045119">
    <property type="protein sequence ID" value="QIN84703.1"/>
    <property type="molecule type" value="Genomic_DNA"/>
</dbReference>
<feature type="transmembrane region" description="Helical" evidence="6">
    <location>
        <begin position="41"/>
        <end position="62"/>
    </location>
</feature>
<proteinExistence type="predicted"/>
<feature type="region of interest" description="Disordered" evidence="5">
    <location>
        <begin position="1"/>
        <end position="24"/>
    </location>
</feature>
<evidence type="ECO:0000313" key="8">
    <source>
        <dbReference type="Proteomes" id="UP000501452"/>
    </source>
</evidence>
<keyword evidence="3 6" id="KW-1133">Transmembrane helix</keyword>
<dbReference type="RefSeq" id="WP_166179151.1">
    <property type="nucleotide sequence ID" value="NZ_CP045119.1"/>
</dbReference>
<feature type="transmembrane region" description="Helical" evidence="6">
    <location>
        <begin position="69"/>
        <end position="91"/>
    </location>
</feature>
<sequence>MRKGVVVQADRQNHGSTGGGGLRAMSAQDERTWSMLAHLSMFVNLVTGFLGPVAALVIWLVYKDRSEKVAFHALQSMWYQIGWLVILAVGWTVTGLLMIVIVGFLLVPVMAIVSILPFVHAGYATYKVNQGEDYRYPFAADIAGPR</sequence>
<dbReference type="Proteomes" id="UP000501452">
    <property type="component" value="Chromosome"/>
</dbReference>
<evidence type="ECO:0000256" key="6">
    <source>
        <dbReference type="SAM" id="Phobius"/>
    </source>
</evidence>
<evidence type="ECO:0000256" key="2">
    <source>
        <dbReference type="ARBA" id="ARBA00022692"/>
    </source>
</evidence>
<evidence type="ECO:0000313" key="7">
    <source>
        <dbReference type="EMBL" id="QIN84703.1"/>
    </source>
</evidence>
<evidence type="ECO:0000256" key="5">
    <source>
        <dbReference type="SAM" id="MobiDB-lite"/>
    </source>
</evidence>
<keyword evidence="8" id="KW-1185">Reference proteome</keyword>
<organism evidence="7 8">
    <name type="scientific">Rubrobacter tropicus</name>
    <dbReference type="NCBI Taxonomy" id="2653851"/>
    <lineage>
        <taxon>Bacteria</taxon>
        <taxon>Bacillati</taxon>
        <taxon>Actinomycetota</taxon>
        <taxon>Rubrobacteria</taxon>
        <taxon>Rubrobacterales</taxon>
        <taxon>Rubrobacteraceae</taxon>
        <taxon>Rubrobacter</taxon>
    </lineage>
</organism>
<evidence type="ECO:0000256" key="1">
    <source>
        <dbReference type="ARBA" id="ARBA00004141"/>
    </source>
</evidence>
<accession>A0A6G8QE26</accession>
<evidence type="ECO:0000256" key="4">
    <source>
        <dbReference type="ARBA" id="ARBA00023136"/>
    </source>
</evidence>
<reference evidence="7 8" key="1">
    <citation type="submission" date="2019-10" db="EMBL/GenBank/DDBJ databases">
        <title>Rubrobacter sp nov SCSIO 52090 isolated from a deep-sea sediment in the South China Sea.</title>
        <authorList>
            <person name="Chen R.W."/>
        </authorList>
    </citation>
    <scope>NUCLEOTIDE SEQUENCE [LARGE SCALE GENOMIC DNA]</scope>
    <source>
        <strain evidence="7 8">SCSIO 52909</strain>
    </source>
</reference>
<evidence type="ECO:0000256" key="3">
    <source>
        <dbReference type="ARBA" id="ARBA00022989"/>
    </source>
</evidence>
<gene>
    <name evidence="7" type="ORF">GBA63_20150</name>
</gene>
<dbReference type="KEGG" id="rub:GBA63_20150"/>